<name>A0ABU9ENN1_LIMFS</name>
<proteinExistence type="predicted"/>
<comment type="caution">
    <text evidence="1">The sequence shown here is derived from an EMBL/GenBank/DDBJ whole genome shotgun (WGS) entry which is preliminary data.</text>
</comment>
<reference evidence="1 2" key="1">
    <citation type="journal article" date="2024" name="Front. Microbiol.">
        <title>Transcriptomic insights into the dominance of two phototrophs throughout the water column of a tropical hypersaline-alkaline crater lake (Dziani Dzaha, Mayotte).</title>
        <authorList>
            <person name="Duperron S."/>
            <person name="Halary S."/>
            <person name="Bouly J.-P."/>
            <person name="Roussel T."/>
            <person name="Hugoni M."/>
            <person name="Bruto M."/>
            <person name="Oger P."/>
            <person name="Duval C."/>
            <person name="Woo A."/>
            <person name="Jezequiel D."/>
            <person name="Ader M."/>
            <person name="Leboulanger C."/>
            <person name="Agogue H."/>
            <person name="Grossi V."/>
            <person name="Trousselier M."/>
            <person name="Bernard C."/>
        </authorList>
    </citation>
    <scope>NUCLEOTIDE SEQUENCE [LARGE SCALE GENOMIC DNA]</scope>
    <source>
        <strain evidence="1 2">PMC 851.14</strain>
    </source>
</reference>
<accession>A0ABU9ENN1</accession>
<protein>
    <submittedName>
        <fullName evidence="1">Uncharacterized protein</fullName>
    </submittedName>
</protein>
<evidence type="ECO:0000313" key="1">
    <source>
        <dbReference type="EMBL" id="MEK9513561.1"/>
    </source>
</evidence>
<evidence type="ECO:0000313" key="2">
    <source>
        <dbReference type="Proteomes" id="UP001387447"/>
    </source>
</evidence>
<sequence>MSSPPQSQPLIRRNFGGIKKIMESAIALGEMWDNLRRSTELINLAMTRDSKCPDKEVKEILRRALKT</sequence>
<keyword evidence="2" id="KW-1185">Reference proteome</keyword>
<dbReference type="RefSeq" id="WP_315662969.1">
    <property type="nucleotide sequence ID" value="NZ_JBBWYZ010000015.1"/>
</dbReference>
<organism evidence="1 2">
    <name type="scientific">Limnospira fusiformis PMC 851.14</name>
    <dbReference type="NCBI Taxonomy" id="2219512"/>
    <lineage>
        <taxon>Bacteria</taxon>
        <taxon>Bacillati</taxon>
        <taxon>Cyanobacteriota</taxon>
        <taxon>Cyanophyceae</taxon>
        <taxon>Oscillatoriophycideae</taxon>
        <taxon>Oscillatoriales</taxon>
        <taxon>Sirenicapillariaceae</taxon>
        <taxon>Limnospira</taxon>
    </lineage>
</organism>
<dbReference type="Proteomes" id="UP001387447">
    <property type="component" value="Unassembled WGS sequence"/>
</dbReference>
<dbReference type="EMBL" id="JBBWYZ010000015">
    <property type="protein sequence ID" value="MEK9513561.1"/>
    <property type="molecule type" value="Genomic_DNA"/>
</dbReference>
<gene>
    <name evidence="1" type="ORF">AAEJ74_18245</name>
</gene>